<keyword evidence="1 2" id="KW-0539">Nucleus</keyword>
<evidence type="ECO:0000259" key="4">
    <source>
        <dbReference type="PROSITE" id="PS51037"/>
    </source>
</evidence>
<dbReference type="InterPro" id="IPR055129">
    <property type="entry name" value="YEATS_dom"/>
</dbReference>
<name>A0A4U7ARX7_9PEZI</name>
<feature type="region of interest" description="Disordered" evidence="3">
    <location>
        <begin position="224"/>
        <end position="255"/>
    </location>
</feature>
<dbReference type="GO" id="GO:0006355">
    <property type="term" value="P:regulation of DNA-templated transcription"/>
    <property type="evidence" value="ECO:0007669"/>
    <property type="project" value="InterPro"/>
</dbReference>
<feature type="domain" description="YEATS" evidence="4">
    <location>
        <begin position="90"/>
        <end position="228"/>
    </location>
</feature>
<dbReference type="GO" id="GO:0000785">
    <property type="term" value="C:chromatin"/>
    <property type="evidence" value="ECO:0007669"/>
    <property type="project" value="UniProtKB-ARBA"/>
</dbReference>
<protein>
    <submittedName>
        <fullName evidence="5">Transcription initiation factor TFIID subunit 14</fullName>
    </submittedName>
</protein>
<evidence type="ECO:0000256" key="1">
    <source>
        <dbReference type="ARBA" id="ARBA00023242"/>
    </source>
</evidence>
<dbReference type="InterPro" id="IPR038704">
    <property type="entry name" value="YEAST_sf"/>
</dbReference>
<keyword evidence="5" id="KW-0648">Protein biosynthesis</keyword>
<keyword evidence="5" id="KW-0396">Initiation factor</keyword>
<proteinExistence type="predicted"/>
<dbReference type="CDD" id="cd16905">
    <property type="entry name" value="YEATS_Taf14_like"/>
    <property type="match status" value="1"/>
</dbReference>
<sequence>MLLARTAHRTYKFSPPTTLASIPRRAARQLQSRALIIRNSSPALRKTPGVHELRIHLAASQEVNISSHWNHQTRHNARGKPSLRFRAKPQLTSTQVKRQVKFVTEQHVIQEPAAEGEFPLRRWSIKIYVQGEDGSELPATCFEKVTYKLHESFGARAKQVFKQPPFEISEEGWGEFEMLVVLTPVGNPKGGEATMVHDLNFAQERYESFHSVAFRNPKPELAERLRESGPVGENGVAGGSGAAGKKERKGKGSRAVDMEKLAQGLETLGEEDLLHVVQLVHDNKSEDTYTKNDVENGEFHVDLYTLPDNLIKMLWDFTSGKTDMAAL</sequence>
<gene>
    <name evidence="5" type="ORF">C1H76_8599</name>
</gene>
<dbReference type="Gene3D" id="2.60.40.1970">
    <property type="entry name" value="YEATS domain"/>
    <property type="match status" value="1"/>
</dbReference>
<reference evidence="5 6" key="1">
    <citation type="submission" date="2018-02" db="EMBL/GenBank/DDBJ databases">
        <title>Draft genome sequences of Elsinoe sp., causing black scab on jojoba.</title>
        <authorList>
            <person name="Stodart B."/>
            <person name="Jeffress S."/>
            <person name="Ash G."/>
            <person name="Arun Chinnappa K."/>
        </authorList>
    </citation>
    <scope>NUCLEOTIDE SEQUENCE [LARGE SCALE GENOMIC DNA]</scope>
    <source>
        <strain evidence="5 6">Hillstone_2</strain>
    </source>
</reference>
<dbReference type="InterPro" id="IPR027353">
    <property type="entry name" value="NET_dom"/>
</dbReference>
<comment type="subcellular location">
    <subcellularLocation>
        <location evidence="2">Nucleus</location>
    </subcellularLocation>
</comment>
<evidence type="ECO:0000313" key="6">
    <source>
        <dbReference type="Proteomes" id="UP000308133"/>
    </source>
</evidence>
<dbReference type="Pfam" id="PF17035">
    <property type="entry name" value="BET"/>
    <property type="match status" value="1"/>
</dbReference>
<dbReference type="EMBL" id="PTQR01000117">
    <property type="protein sequence ID" value="TKX19221.1"/>
    <property type="molecule type" value="Genomic_DNA"/>
</dbReference>
<evidence type="ECO:0000256" key="2">
    <source>
        <dbReference type="PROSITE-ProRule" id="PRU00376"/>
    </source>
</evidence>
<dbReference type="PROSITE" id="PS51037">
    <property type="entry name" value="YEATS"/>
    <property type="match status" value="1"/>
</dbReference>
<dbReference type="GO" id="GO:0005634">
    <property type="term" value="C:nucleus"/>
    <property type="evidence" value="ECO:0007669"/>
    <property type="project" value="UniProtKB-SubCell"/>
</dbReference>
<dbReference type="Pfam" id="PF03366">
    <property type="entry name" value="YEATS"/>
    <property type="match status" value="1"/>
</dbReference>
<comment type="caution">
    <text evidence="5">The sequence shown here is derived from an EMBL/GenBank/DDBJ whole genome shotgun (WGS) entry which is preliminary data.</text>
</comment>
<organism evidence="5 6">
    <name type="scientific">Elsinoe australis</name>
    <dbReference type="NCBI Taxonomy" id="40998"/>
    <lineage>
        <taxon>Eukaryota</taxon>
        <taxon>Fungi</taxon>
        <taxon>Dikarya</taxon>
        <taxon>Ascomycota</taxon>
        <taxon>Pezizomycotina</taxon>
        <taxon>Dothideomycetes</taxon>
        <taxon>Dothideomycetidae</taxon>
        <taxon>Myriangiales</taxon>
        <taxon>Elsinoaceae</taxon>
        <taxon>Elsinoe</taxon>
    </lineage>
</organism>
<dbReference type="AlphaFoldDB" id="A0A4U7ARX7"/>
<dbReference type="Proteomes" id="UP000308133">
    <property type="component" value="Unassembled WGS sequence"/>
</dbReference>
<evidence type="ECO:0000256" key="3">
    <source>
        <dbReference type="SAM" id="MobiDB-lite"/>
    </source>
</evidence>
<evidence type="ECO:0000313" key="5">
    <source>
        <dbReference type="EMBL" id="TKX19221.1"/>
    </source>
</evidence>
<accession>A0A4U7ARX7</accession>
<dbReference type="InterPro" id="IPR005033">
    <property type="entry name" value="YEATS"/>
</dbReference>
<dbReference type="GO" id="GO:0003743">
    <property type="term" value="F:translation initiation factor activity"/>
    <property type="evidence" value="ECO:0007669"/>
    <property type="project" value="UniProtKB-KW"/>
</dbReference>
<dbReference type="PANTHER" id="PTHR23195">
    <property type="entry name" value="YEATS DOMAIN"/>
    <property type="match status" value="1"/>
</dbReference>